<evidence type="ECO:0000313" key="2">
    <source>
        <dbReference type="EMBL" id="OLF48606.1"/>
    </source>
</evidence>
<reference evidence="3" key="1">
    <citation type="submission" date="2016-12" db="EMBL/GenBank/DDBJ databases">
        <authorList>
            <person name="Gulvik C.A."/>
        </authorList>
    </citation>
    <scope>NUCLEOTIDE SEQUENCE [LARGE SCALE GENOMIC DNA]</scope>
    <source>
        <strain evidence="3">NED12-00049-6B</strain>
    </source>
</reference>
<dbReference type="AlphaFoldDB" id="A0A1Q8E9Y8"/>
<keyword evidence="3" id="KW-1185">Reference proteome</keyword>
<evidence type="ECO:0000313" key="3">
    <source>
        <dbReference type="Proteomes" id="UP000186890"/>
    </source>
</evidence>
<dbReference type="EMBL" id="MSJM01000002">
    <property type="protein sequence ID" value="OLF48606.1"/>
    <property type="molecule type" value="Genomic_DNA"/>
</dbReference>
<dbReference type="Proteomes" id="UP000186890">
    <property type="component" value="Unassembled WGS sequence"/>
</dbReference>
<accession>A0A1Q8E9Y8</accession>
<feature type="transmembrane region" description="Helical" evidence="1">
    <location>
        <begin position="30"/>
        <end position="48"/>
    </location>
</feature>
<dbReference type="InterPro" id="IPR054200">
    <property type="entry name" value="DUF6905"/>
</dbReference>
<evidence type="ECO:0000256" key="1">
    <source>
        <dbReference type="SAM" id="Phobius"/>
    </source>
</evidence>
<sequence>MKFLRSTLGYMIAGMIVMSVWGAFGNAYGIVGGYFAAFIIIGPMWFMNHYVGLIKQDDDAAFVDMGLGIAICGICRDAFLLGWNEVASSVPTLLLVALGAALGGFVSAKILDDMERDAK</sequence>
<name>A0A1Q8E9Y8_9STRE</name>
<organism evidence="2 3">
    <name type="scientific">Streptococcus cuniculi</name>
    <dbReference type="NCBI Taxonomy" id="1432788"/>
    <lineage>
        <taxon>Bacteria</taxon>
        <taxon>Bacillati</taxon>
        <taxon>Bacillota</taxon>
        <taxon>Bacilli</taxon>
        <taxon>Lactobacillales</taxon>
        <taxon>Streptococcaceae</taxon>
        <taxon>Streptococcus</taxon>
    </lineage>
</organism>
<dbReference type="OrthoDB" id="1908850at2"/>
<gene>
    <name evidence="2" type="ORF">BU202_03025</name>
</gene>
<dbReference type="RefSeq" id="WP_075104327.1">
    <property type="nucleotide sequence ID" value="NZ_MSJM01000002.1"/>
</dbReference>
<dbReference type="Pfam" id="PF21846">
    <property type="entry name" value="DUF6905"/>
    <property type="match status" value="1"/>
</dbReference>
<protein>
    <submittedName>
        <fullName evidence="2">Uncharacterized protein</fullName>
    </submittedName>
</protein>
<feature type="transmembrane region" description="Helical" evidence="1">
    <location>
        <begin position="89"/>
        <end position="111"/>
    </location>
</feature>
<comment type="caution">
    <text evidence="2">The sequence shown here is derived from an EMBL/GenBank/DDBJ whole genome shotgun (WGS) entry which is preliminary data.</text>
</comment>
<keyword evidence="1" id="KW-0812">Transmembrane</keyword>
<keyword evidence="1" id="KW-1133">Transmembrane helix</keyword>
<keyword evidence="1" id="KW-0472">Membrane</keyword>
<proteinExistence type="predicted"/>